<feature type="signal peptide" evidence="1">
    <location>
        <begin position="1"/>
        <end position="21"/>
    </location>
</feature>
<evidence type="ECO:0008006" key="3">
    <source>
        <dbReference type="Google" id="ProtNLM"/>
    </source>
</evidence>
<keyword evidence="1" id="KW-0732">Signal</keyword>
<dbReference type="EMBL" id="GEEE01019709">
    <property type="protein sequence ID" value="JAP43516.1"/>
    <property type="molecule type" value="Transcribed_RNA"/>
</dbReference>
<protein>
    <recommendedName>
        <fullName evidence="3">Cystatin domain-containing protein</fullName>
    </recommendedName>
</protein>
<evidence type="ECO:0000256" key="1">
    <source>
        <dbReference type="SAM" id="SignalP"/>
    </source>
</evidence>
<organism evidence="2">
    <name type="scientific">Schistocephalus solidus</name>
    <name type="common">Tapeworm</name>
    <dbReference type="NCBI Taxonomy" id="70667"/>
    <lineage>
        <taxon>Eukaryota</taxon>
        <taxon>Metazoa</taxon>
        <taxon>Spiralia</taxon>
        <taxon>Lophotrochozoa</taxon>
        <taxon>Platyhelminthes</taxon>
        <taxon>Cestoda</taxon>
        <taxon>Eucestoda</taxon>
        <taxon>Diphyllobothriidea</taxon>
        <taxon>Diphyllobothriidae</taxon>
        <taxon>Schistocephalus</taxon>
    </lineage>
</organism>
<gene>
    <name evidence="2" type="ORF">TR137691</name>
</gene>
<accession>A0A0X3PY73</accession>
<reference evidence="2" key="1">
    <citation type="submission" date="2016-01" db="EMBL/GenBank/DDBJ databases">
        <title>Reference transcriptome for the parasite Schistocephalus solidus: insights into the molecular evolution of parasitism.</title>
        <authorList>
            <person name="Hebert F.O."/>
            <person name="Grambauer S."/>
            <person name="Barber I."/>
            <person name="Landry C.R."/>
            <person name="Aubin-Horth N."/>
        </authorList>
    </citation>
    <scope>NUCLEOTIDE SEQUENCE</scope>
</reference>
<proteinExistence type="predicted"/>
<dbReference type="AlphaFoldDB" id="A0A0X3PY73"/>
<sequence length="125" mass="14068">MRKLSLKVITALSALWVLVICSKEQLNEPKILHHKGLEEGTPAEIIKTFAKELAKENGACYRDAIVSPISGTHKLMKGDLYQLQVMVEPGQPDVCPMESETYEIIYNMKNHPQMNFKRIVSAADL</sequence>
<name>A0A0X3PY73_SCHSO</name>
<feature type="chain" id="PRO_5007440449" description="Cystatin domain-containing protein" evidence="1">
    <location>
        <begin position="22"/>
        <end position="125"/>
    </location>
</feature>
<evidence type="ECO:0000313" key="2">
    <source>
        <dbReference type="EMBL" id="JAP56815.1"/>
    </source>
</evidence>
<dbReference type="EMBL" id="GEEE01006410">
    <property type="protein sequence ID" value="JAP56815.1"/>
    <property type="molecule type" value="Transcribed_RNA"/>
</dbReference>